<organism evidence="5 6">
    <name type="scientific">Acidiferrobacter thiooxydans</name>
    <dbReference type="NCBI Taxonomy" id="163359"/>
    <lineage>
        <taxon>Bacteria</taxon>
        <taxon>Pseudomonadati</taxon>
        <taxon>Pseudomonadota</taxon>
        <taxon>Gammaproteobacteria</taxon>
        <taxon>Acidiferrobacterales</taxon>
        <taxon>Acidiferrobacteraceae</taxon>
        <taxon>Acidiferrobacter</taxon>
    </lineage>
</organism>
<feature type="chain" id="PRO_5016869429" evidence="4">
    <location>
        <begin position="32"/>
        <end position="285"/>
    </location>
</feature>
<dbReference type="GO" id="GO:0016020">
    <property type="term" value="C:membrane"/>
    <property type="evidence" value="ECO:0007669"/>
    <property type="project" value="InterPro"/>
</dbReference>
<keyword evidence="5" id="KW-0449">Lipoprotein</keyword>
<reference evidence="5 6" key="1">
    <citation type="submission" date="2018-02" db="EMBL/GenBank/DDBJ databases">
        <title>Insights into the biology of acidophilic members of the Acidiferrobacteraceae family derived from comparative genomic analyses.</title>
        <authorList>
            <person name="Issotta F."/>
            <person name="Thyssen C."/>
            <person name="Mena C."/>
            <person name="Moya A."/>
            <person name="Bellenberg S."/>
            <person name="Sproer C."/>
            <person name="Covarrubias P.C."/>
            <person name="Sand W."/>
            <person name="Quatrini R."/>
            <person name="Vera M."/>
        </authorList>
    </citation>
    <scope>NUCLEOTIDE SEQUENCE [LARGE SCALE GENOMIC DNA]</scope>
    <source>
        <strain evidence="6">m-1</strain>
    </source>
</reference>
<dbReference type="PANTHER" id="PTHR30035">
    <property type="entry name" value="LIPOPROTEIN VACJ-RELATED"/>
    <property type="match status" value="1"/>
</dbReference>
<dbReference type="EMBL" id="PSYR01000002">
    <property type="protein sequence ID" value="RCN56353.1"/>
    <property type="molecule type" value="Genomic_DNA"/>
</dbReference>
<evidence type="ECO:0000313" key="5">
    <source>
        <dbReference type="EMBL" id="RCN56353.1"/>
    </source>
</evidence>
<evidence type="ECO:0000256" key="2">
    <source>
        <dbReference type="ARBA" id="ARBA00022729"/>
    </source>
</evidence>
<dbReference type="InterPro" id="IPR007428">
    <property type="entry name" value="MlaA"/>
</dbReference>
<gene>
    <name evidence="5" type="ORF">C4900_10990</name>
</gene>
<dbReference type="OrthoDB" id="9785326at2"/>
<dbReference type="Proteomes" id="UP000253250">
    <property type="component" value="Unassembled WGS sequence"/>
</dbReference>
<dbReference type="GO" id="GO:0120010">
    <property type="term" value="P:intermembrane phospholipid transfer"/>
    <property type="evidence" value="ECO:0007669"/>
    <property type="project" value="TreeGrafter"/>
</dbReference>
<dbReference type="Pfam" id="PF04333">
    <property type="entry name" value="MlaA"/>
    <property type="match status" value="1"/>
</dbReference>
<accession>A0A368HD45</accession>
<proteinExistence type="inferred from homology"/>
<name>A0A368HD45_9GAMM</name>
<comment type="similarity">
    <text evidence="1">Belongs to the MlaA family.</text>
</comment>
<feature type="compositionally biased region" description="Pro residues" evidence="3">
    <location>
        <begin position="244"/>
        <end position="263"/>
    </location>
</feature>
<feature type="region of interest" description="Disordered" evidence="3">
    <location>
        <begin position="243"/>
        <end position="264"/>
    </location>
</feature>
<evidence type="ECO:0000256" key="1">
    <source>
        <dbReference type="ARBA" id="ARBA00010634"/>
    </source>
</evidence>
<evidence type="ECO:0000256" key="3">
    <source>
        <dbReference type="SAM" id="MobiDB-lite"/>
    </source>
</evidence>
<dbReference type="PRINTS" id="PR01805">
    <property type="entry name" value="VACJLIPOPROT"/>
</dbReference>
<feature type="signal peptide" evidence="4">
    <location>
        <begin position="1"/>
        <end position="31"/>
    </location>
</feature>
<keyword evidence="6" id="KW-1185">Reference proteome</keyword>
<dbReference type="PANTHER" id="PTHR30035:SF3">
    <property type="entry name" value="INTERMEMBRANE PHOSPHOLIPID TRANSPORT SYSTEM LIPOPROTEIN MLAA"/>
    <property type="match status" value="1"/>
</dbReference>
<comment type="caution">
    <text evidence="5">The sequence shown here is derived from an EMBL/GenBank/DDBJ whole genome shotgun (WGS) entry which is preliminary data.</text>
</comment>
<evidence type="ECO:0000256" key="4">
    <source>
        <dbReference type="SAM" id="SignalP"/>
    </source>
</evidence>
<evidence type="ECO:0000313" key="6">
    <source>
        <dbReference type="Proteomes" id="UP000253250"/>
    </source>
</evidence>
<dbReference type="AlphaFoldDB" id="A0A368HD45"/>
<keyword evidence="2 4" id="KW-0732">Signal</keyword>
<sequence>MAADARCRMRRAVARVLALACLLLLAGCATTGGPDPLEPMNRRFYAFNSATDRLIMSPVARAYKTVTPKPLRASLTNFFHNVAYPDVIVNDFLQGRLGQGIDDIGRFVVNSTIGLFGLFDVATPLGLKAHVEDAGLTLGRWGVGRGPYLVLPFVGPDTLRNTPSLVMGIFTNVLYYVGVPALTVPLTVVDVINARANASASLRYVRENAVDKYVFTRDAYLQHRDYLQDDGHLPLKAVEQMMLPPTPAPAPADPPPLADPPPRSRVVMTVPGRPDVAIRPAVPAG</sequence>
<protein>
    <submittedName>
        <fullName evidence="5">VacJ family lipoprotein</fullName>
    </submittedName>
</protein>
<dbReference type="PROSITE" id="PS51257">
    <property type="entry name" value="PROKAR_LIPOPROTEIN"/>
    <property type="match status" value="1"/>
</dbReference>